<reference evidence="2 3" key="1">
    <citation type="submission" date="2019-11" db="EMBL/GenBank/DDBJ databases">
        <title>Draft genome sequences of five Paenibacillus species of dairy origin.</title>
        <authorList>
            <person name="Olajide A.M."/>
            <person name="Chen S."/>
            <person name="Lapointe G."/>
        </authorList>
    </citation>
    <scope>NUCLEOTIDE SEQUENCE [LARGE SCALE GENOMIC DNA]</scope>
    <source>
        <strain evidence="2 3">2CS3</strain>
    </source>
</reference>
<dbReference type="EMBL" id="WNZX01000001">
    <property type="protein sequence ID" value="MUG69387.1"/>
    <property type="molecule type" value="Genomic_DNA"/>
</dbReference>
<dbReference type="InterPro" id="IPR013023">
    <property type="entry name" value="KARI"/>
</dbReference>
<dbReference type="InterPro" id="IPR036291">
    <property type="entry name" value="NAD(P)-bd_dom_sf"/>
</dbReference>
<dbReference type="GO" id="GO:0016491">
    <property type="term" value="F:oxidoreductase activity"/>
    <property type="evidence" value="ECO:0007669"/>
    <property type="project" value="InterPro"/>
</dbReference>
<dbReference type="AlphaFoldDB" id="A0A7X3CRW7"/>
<protein>
    <recommendedName>
        <fullName evidence="1">KARI N-terminal Rossmann domain-containing protein</fullName>
    </recommendedName>
</protein>
<proteinExistence type="predicted"/>
<sequence>MMAIQKELRGKTVAVLGYSEDGADYAKHLREQGVKVVIGLREVDTMWPQAERDGFRVMNLWNAVGASDIIQVW</sequence>
<dbReference type="Pfam" id="PF07991">
    <property type="entry name" value="KARI_N"/>
    <property type="match status" value="1"/>
</dbReference>
<dbReference type="Proteomes" id="UP000450917">
    <property type="component" value="Unassembled WGS sequence"/>
</dbReference>
<name>A0A7X3CRW7_9BACL</name>
<dbReference type="PANTHER" id="PTHR21371">
    <property type="entry name" value="KETOL-ACID REDUCTOISOMERASE, MITOCHONDRIAL"/>
    <property type="match status" value="1"/>
</dbReference>
<dbReference type="PROSITE" id="PS51850">
    <property type="entry name" value="KARI_N"/>
    <property type="match status" value="1"/>
</dbReference>
<dbReference type="RefSeq" id="WP_127607500.1">
    <property type="nucleotide sequence ID" value="NZ_JARTHJ010000177.1"/>
</dbReference>
<evidence type="ECO:0000259" key="1">
    <source>
        <dbReference type="PROSITE" id="PS51850"/>
    </source>
</evidence>
<dbReference type="SUPFAM" id="SSF51735">
    <property type="entry name" value="NAD(P)-binding Rossmann-fold domains"/>
    <property type="match status" value="1"/>
</dbReference>
<dbReference type="Gene3D" id="3.40.50.720">
    <property type="entry name" value="NAD(P)-binding Rossmann-like Domain"/>
    <property type="match status" value="1"/>
</dbReference>
<evidence type="ECO:0000313" key="2">
    <source>
        <dbReference type="EMBL" id="MUG69387.1"/>
    </source>
</evidence>
<accession>A0A7X3CRW7</accession>
<evidence type="ECO:0000313" key="3">
    <source>
        <dbReference type="Proteomes" id="UP000450917"/>
    </source>
</evidence>
<keyword evidence="3" id="KW-1185">Reference proteome</keyword>
<gene>
    <name evidence="2" type="ORF">GNP93_01725</name>
</gene>
<feature type="domain" description="KARI N-terminal Rossmann" evidence="1">
    <location>
        <begin position="1"/>
        <end position="73"/>
    </location>
</feature>
<comment type="caution">
    <text evidence="2">The sequence shown here is derived from an EMBL/GenBank/DDBJ whole genome shotgun (WGS) entry which is preliminary data.</text>
</comment>
<dbReference type="InterPro" id="IPR013116">
    <property type="entry name" value="KARI_N"/>
</dbReference>
<organism evidence="2 3">
    <name type="scientific">Paenibacillus validus</name>
    <dbReference type="NCBI Taxonomy" id="44253"/>
    <lineage>
        <taxon>Bacteria</taxon>
        <taxon>Bacillati</taxon>
        <taxon>Bacillota</taxon>
        <taxon>Bacilli</taxon>
        <taxon>Bacillales</taxon>
        <taxon>Paenibacillaceae</taxon>
        <taxon>Paenibacillus</taxon>
    </lineage>
</organism>
<dbReference type="GO" id="GO:0009082">
    <property type="term" value="P:branched-chain amino acid biosynthetic process"/>
    <property type="evidence" value="ECO:0007669"/>
    <property type="project" value="InterPro"/>
</dbReference>